<dbReference type="Proteomes" id="UP000001973">
    <property type="component" value="Chromosome"/>
</dbReference>
<dbReference type="EMBL" id="AL939132">
    <property type="protein sequence ID" value="CAC03658.1"/>
    <property type="molecule type" value="Genomic_DNA"/>
</dbReference>
<dbReference type="STRING" id="100226.gene:17757602"/>
<organism evidence="1 3">
    <name type="scientific">Streptomyces coelicolor (strain ATCC BAA-471 / A3(2) / M145)</name>
    <dbReference type="NCBI Taxonomy" id="100226"/>
    <lineage>
        <taxon>Bacteria</taxon>
        <taxon>Bacillati</taxon>
        <taxon>Actinomycetota</taxon>
        <taxon>Actinomycetes</taxon>
        <taxon>Kitasatosporales</taxon>
        <taxon>Streptomycetaceae</taxon>
        <taxon>Streptomyces</taxon>
        <taxon>Streptomyces albidoflavus group</taxon>
    </lineage>
</organism>
<dbReference type="PIR" id="T37069">
    <property type="entry name" value="T37069"/>
</dbReference>
<keyword evidence="3" id="KW-1185">Reference proteome</keyword>
<name>Q9S1Y7_STRCO</name>
<gene>
    <name evidence="1" type="ordered locus">SCO0007</name>
    <name evidence="2" type="ordered locus">SCO7840</name>
    <name evidence="2" type="ORF">SC8E7.37</name>
    <name evidence="1" type="ORF">SCJ30.02c</name>
</gene>
<accession>Q9S1Y7</accession>
<evidence type="ECO:0000313" key="1">
    <source>
        <dbReference type="EMBL" id="CAB53297.1"/>
    </source>
</evidence>
<reference evidence="1 3" key="1">
    <citation type="journal article" date="2002" name="Nature">
        <title>Complete genome sequence of the model actinomycete Streptomyces coelicolor A3(2).</title>
        <authorList>
            <person name="Bentley S.D."/>
            <person name="Chater K.F."/>
            <person name="Cerdeno-Tarraga A.M."/>
            <person name="Challis G.L."/>
            <person name="Thomson N.R."/>
            <person name="James K.D."/>
            <person name="Harris D.E."/>
            <person name="Quail M.A."/>
            <person name="Kieser H."/>
            <person name="Harper D."/>
            <person name="Bateman A."/>
            <person name="Brown S."/>
            <person name="Chandra G."/>
            <person name="Chen C.W."/>
            <person name="Collins M."/>
            <person name="Cronin A."/>
            <person name="Fraser A."/>
            <person name="Goble A."/>
            <person name="Hidalgo J."/>
            <person name="Hornsby T."/>
            <person name="Howarth S."/>
            <person name="Huang C.H."/>
            <person name="Kieser T."/>
            <person name="Larke L."/>
            <person name="Murphy L."/>
            <person name="Oliver K."/>
            <person name="O'Neil S."/>
            <person name="Rabbinowitsch E."/>
            <person name="Rajandream M.A."/>
            <person name="Rutherford K."/>
            <person name="Rutter S."/>
            <person name="Seeger K."/>
            <person name="Saunders D."/>
            <person name="Sharp S."/>
            <person name="Squares R."/>
            <person name="Squares S."/>
            <person name="Taylor K."/>
            <person name="Warren T."/>
            <person name="Wietzorrek A."/>
            <person name="Woodward J."/>
            <person name="Barrell B.G."/>
            <person name="Parkhill J."/>
            <person name="Hopwood D.A."/>
        </authorList>
    </citation>
    <scope>NUCLEOTIDE SEQUENCE [LARGE SCALE GENOMIC DNA]</scope>
    <source>
        <strain evidence="1">A3</strain>
        <strain evidence="3">ATCC BAA-471 / A3(2) / M145</strain>
    </source>
</reference>
<dbReference type="HOGENOM" id="CLU_147438_0_0_11"/>
<dbReference type="AlphaFoldDB" id="Q9S1Y7"/>
<dbReference type="EMBL" id="AL939104">
    <property type="protein sequence ID" value="CAB53297.1"/>
    <property type="molecule type" value="Genomic_DNA"/>
</dbReference>
<protein>
    <submittedName>
        <fullName evidence="1">Uncharacterized protein</fullName>
    </submittedName>
</protein>
<proteinExistence type="predicted"/>
<evidence type="ECO:0000313" key="2">
    <source>
        <dbReference type="EMBL" id="CAC03658.1"/>
    </source>
</evidence>
<dbReference type="KEGG" id="sco:SCO7840"/>
<dbReference type="PaxDb" id="100226-SCO0007"/>
<sequence length="148" mass="14744">MCVVRGDKLRHGPGADGGSEPRVGGCLLVAWAHQPLWRRVGPGGVGGVVAAVAGAQGAGADGLLFGLEPLPVRGGLGAVGVARQGEVGQGARQVGEWESGEGGQAPGRVVIEVEFGCWQGAVAVEGDADAVKELGQRQLVGVGEPLPV</sequence>
<dbReference type="KEGG" id="sco:SCO0007"/>
<evidence type="ECO:0000313" key="3">
    <source>
        <dbReference type="Proteomes" id="UP000001973"/>
    </source>
</evidence>